<keyword evidence="2" id="KW-1185">Reference proteome</keyword>
<evidence type="ECO:0000313" key="2">
    <source>
        <dbReference type="Proteomes" id="UP001267290"/>
    </source>
</evidence>
<organism evidence="1 2">
    <name type="scientific">Paenibacillus qinlingensis</name>
    <dbReference type="NCBI Taxonomy" id="1837343"/>
    <lineage>
        <taxon>Bacteria</taxon>
        <taxon>Bacillati</taxon>
        <taxon>Bacillota</taxon>
        <taxon>Bacilli</taxon>
        <taxon>Bacillales</taxon>
        <taxon>Paenibacillaceae</taxon>
        <taxon>Paenibacillus</taxon>
    </lineage>
</organism>
<evidence type="ECO:0000313" key="1">
    <source>
        <dbReference type="EMBL" id="MDR6548995.1"/>
    </source>
</evidence>
<proteinExistence type="predicted"/>
<sequence>MSTSAPSSESQNLKKEADMHLFSLEKSRSIRKDANTHLFSPNSPFLWHIRKKGCIFAVISKLANARES</sequence>
<comment type="caution">
    <text evidence="1">The sequence shown here is derived from an EMBL/GenBank/DDBJ whole genome shotgun (WGS) entry which is preliminary data.</text>
</comment>
<dbReference type="EMBL" id="JAVDSB010000001">
    <property type="protein sequence ID" value="MDR6548995.1"/>
    <property type="molecule type" value="Genomic_DNA"/>
</dbReference>
<reference evidence="1 2" key="1">
    <citation type="submission" date="2023-07" db="EMBL/GenBank/DDBJ databases">
        <title>Sorghum-associated microbial communities from plants grown in Nebraska, USA.</title>
        <authorList>
            <person name="Schachtman D."/>
        </authorList>
    </citation>
    <scope>NUCLEOTIDE SEQUENCE [LARGE SCALE GENOMIC DNA]</scope>
    <source>
        <strain evidence="1 2">CC258</strain>
    </source>
</reference>
<protein>
    <submittedName>
        <fullName evidence="1">Uncharacterized protein</fullName>
    </submittedName>
</protein>
<name>A0ABU1NNF4_9BACL</name>
<gene>
    <name evidence="1" type="ORF">J2736_000178</name>
</gene>
<accession>A0ABU1NNF4</accession>
<dbReference type="Proteomes" id="UP001267290">
    <property type="component" value="Unassembled WGS sequence"/>
</dbReference>